<accession>A0A1Q3E4G3</accession>
<name>A0A1Q3E4G3_LENED</name>
<evidence type="ECO:0000313" key="1">
    <source>
        <dbReference type="EMBL" id="GAW02113.1"/>
    </source>
</evidence>
<dbReference type="EMBL" id="BDGU01000084">
    <property type="protein sequence ID" value="GAW02113.1"/>
    <property type="molecule type" value="Genomic_DNA"/>
</dbReference>
<protein>
    <recommendedName>
        <fullName evidence="3">BTB domain-containing protein</fullName>
    </recommendedName>
</protein>
<keyword evidence="2" id="KW-1185">Reference proteome</keyword>
<reference evidence="1 2" key="2">
    <citation type="submission" date="2017-02" db="EMBL/GenBank/DDBJ databases">
        <title>A genome survey and senescence transcriptome analysis in Lentinula edodes.</title>
        <authorList>
            <person name="Sakamoto Y."/>
            <person name="Nakade K."/>
            <person name="Sato S."/>
            <person name="Yoshida Y."/>
            <person name="Miyazaki K."/>
            <person name="Natsume S."/>
            <person name="Konno N."/>
        </authorList>
    </citation>
    <scope>NUCLEOTIDE SEQUENCE [LARGE SCALE GENOMIC DNA]</scope>
    <source>
        <strain evidence="1 2">NBRC 111202</strain>
    </source>
</reference>
<reference evidence="1 2" key="1">
    <citation type="submission" date="2016-08" db="EMBL/GenBank/DDBJ databases">
        <authorList>
            <consortium name="Lentinula edodes genome sequencing consortium"/>
            <person name="Sakamoto Y."/>
            <person name="Nakade K."/>
            <person name="Sato S."/>
            <person name="Yoshida Y."/>
            <person name="Miyazaki K."/>
            <person name="Natsume S."/>
            <person name="Konno N."/>
        </authorList>
    </citation>
    <scope>NUCLEOTIDE SEQUENCE [LARGE SCALE GENOMIC DNA]</scope>
    <source>
        <strain evidence="1 2">NBRC 111202</strain>
    </source>
</reference>
<evidence type="ECO:0008006" key="3">
    <source>
        <dbReference type="Google" id="ProtNLM"/>
    </source>
</evidence>
<gene>
    <name evidence="1" type="ORF">LENED_003746</name>
</gene>
<dbReference type="STRING" id="5353.A0A1Q3E4G3"/>
<dbReference type="AlphaFoldDB" id="A0A1Q3E4G3"/>
<proteinExistence type="predicted"/>
<comment type="caution">
    <text evidence="1">The sequence shown here is derived from an EMBL/GenBank/DDBJ whole genome shotgun (WGS) entry which is preliminary data.</text>
</comment>
<sequence>MSSLTAEPIMPDYTAEYQESSTSYEVPPCEAGDSCNLPTDIVLRSSDGTRFGAHIRNLEIYSDGFPMANSVVNSHEDVELSEDSDVVMLLLKFMHHQPQPDLSLLASKLLIKFANAAEKYGVYCATGVCKVMIGISVNDQPFDAFLYAQKHGYSSIMDKAGKLALTQEPAKFFAYAHSIGDTTWRDLAELETHNLPTKEVFEALKQYPDWPPIFGAWYYKRELMREAIFDTLKNPIPVQHKGGQMRCADWYPFYIEVLSRSNVTTKIAVVDANGLADRIAELYWLGPSPE</sequence>
<organism evidence="1 2">
    <name type="scientific">Lentinula edodes</name>
    <name type="common">Shiitake mushroom</name>
    <name type="synonym">Lentinus edodes</name>
    <dbReference type="NCBI Taxonomy" id="5353"/>
    <lineage>
        <taxon>Eukaryota</taxon>
        <taxon>Fungi</taxon>
        <taxon>Dikarya</taxon>
        <taxon>Basidiomycota</taxon>
        <taxon>Agaricomycotina</taxon>
        <taxon>Agaricomycetes</taxon>
        <taxon>Agaricomycetidae</taxon>
        <taxon>Agaricales</taxon>
        <taxon>Marasmiineae</taxon>
        <taxon>Omphalotaceae</taxon>
        <taxon>Lentinula</taxon>
    </lineage>
</organism>
<evidence type="ECO:0000313" key="2">
    <source>
        <dbReference type="Proteomes" id="UP000188533"/>
    </source>
</evidence>
<dbReference type="Proteomes" id="UP000188533">
    <property type="component" value="Unassembled WGS sequence"/>
</dbReference>